<dbReference type="CDD" id="cd23767">
    <property type="entry name" value="IQCD"/>
    <property type="match status" value="1"/>
</dbReference>
<evidence type="ECO:0000313" key="2">
    <source>
        <dbReference type="Proteomes" id="UP001626550"/>
    </source>
</evidence>
<sequence>MSTSDEKLKSPSCEDLVIRIQSSNLTNAVESSLCSSSCQGFEYLSTFGLDYCNKAKDFENGVTPIPYEHDYNDISKFLHESIYPVLGPILEDMLRDAKRLKKKRFGFNGLDHLTLSLYKNNPRQANKREVNTLGDIPWVSEYWAKHPRPVLPLSLQLTDDQAATIVQSFWRGQLVRRRPDVVELREWQKNWRQLNCGKNLLKQ</sequence>
<dbReference type="InterPro" id="IPR043408">
    <property type="entry name" value="IQCK"/>
</dbReference>
<dbReference type="InterPro" id="IPR000048">
    <property type="entry name" value="IQ_motif_EF-hand-BS"/>
</dbReference>
<name>A0ABD2PXC6_9PLAT</name>
<protein>
    <submittedName>
        <fullName evidence="1">Uncharacterized protein</fullName>
    </submittedName>
</protein>
<reference evidence="1 2" key="1">
    <citation type="submission" date="2024-11" db="EMBL/GenBank/DDBJ databases">
        <title>Adaptive evolution of stress response genes in parasites aligns with host niche diversity.</title>
        <authorList>
            <person name="Hahn C."/>
            <person name="Resl P."/>
        </authorList>
    </citation>
    <scope>NUCLEOTIDE SEQUENCE [LARGE SCALE GENOMIC DNA]</scope>
    <source>
        <strain evidence="1">EGGRZ-B1_66</strain>
        <tissue evidence="1">Body</tissue>
    </source>
</reference>
<proteinExistence type="predicted"/>
<dbReference type="PANTHER" id="PTHR34927:SF1">
    <property type="entry name" value="IQ DOMAIN-CONTAINING PROTEIN K"/>
    <property type="match status" value="1"/>
</dbReference>
<dbReference type="PANTHER" id="PTHR34927">
    <property type="entry name" value="IQ DOMAIN-CONTAINING PROTEIN K"/>
    <property type="match status" value="1"/>
</dbReference>
<accession>A0ABD2PXC6</accession>
<dbReference type="Pfam" id="PF00612">
    <property type="entry name" value="IQ"/>
    <property type="match status" value="1"/>
</dbReference>
<dbReference type="Proteomes" id="UP001626550">
    <property type="component" value="Unassembled WGS sequence"/>
</dbReference>
<comment type="caution">
    <text evidence="1">The sequence shown here is derived from an EMBL/GenBank/DDBJ whole genome shotgun (WGS) entry which is preliminary data.</text>
</comment>
<gene>
    <name evidence="1" type="ORF">Ciccas_010949</name>
</gene>
<organism evidence="1 2">
    <name type="scientific">Cichlidogyrus casuarinus</name>
    <dbReference type="NCBI Taxonomy" id="1844966"/>
    <lineage>
        <taxon>Eukaryota</taxon>
        <taxon>Metazoa</taxon>
        <taxon>Spiralia</taxon>
        <taxon>Lophotrochozoa</taxon>
        <taxon>Platyhelminthes</taxon>
        <taxon>Monogenea</taxon>
        <taxon>Monopisthocotylea</taxon>
        <taxon>Dactylogyridea</taxon>
        <taxon>Ancyrocephalidae</taxon>
        <taxon>Cichlidogyrus</taxon>
    </lineage>
</organism>
<evidence type="ECO:0000313" key="1">
    <source>
        <dbReference type="EMBL" id="KAL3310491.1"/>
    </source>
</evidence>
<dbReference type="EMBL" id="JBJKFK010002913">
    <property type="protein sequence ID" value="KAL3310491.1"/>
    <property type="molecule type" value="Genomic_DNA"/>
</dbReference>
<dbReference type="AlphaFoldDB" id="A0ABD2PXC6"/>
<dbReference type="PROSITE" id="PS50096">
    <property type="entry name" value="IQ"/>
    <property type="match status" value="1"/>
</dbReference>
<keyword evidence="2" id="KW-1185">Reference proteome</keyword>